<dbReference type="GO" id="GO:0006310">
    <property type="term" value="P:DNA recombination"/>
    <property type="evidence" value="ECO:0007669"/>
    <property type="project" value="UniProtKB-KW"/>
</dbReference>
<dbReference type="InterPro" id="IPR039537">
    <property type="entry name" value="Retrotran_Ty1/copia-like"/>
</dbReference>
<dbReference type="InterPro" id="IPR001584">
    <property type="entry name" value="Integrase_cat-core"/>
</dbReference>
<dbReference type="AlphaFoldDB" id="A0AAW1JT80"/>
<dbReference type="Gene3D" id="3.30.420.10">
    <property type="entry name" value="Ribonuclease H-like superfamily/Ribonuclease H"/>
    <property type="match status" value="1"/>
</dbReference>
<keyword evidence="6" id="KW-0229">DNA integration</keyword>
<dbReference type="GO" id="GO:0046872">
    <property type="term" value="F:metal ion binding"/>
    <property type="evidence" value="ECO:0007669"/>
    <property type="project" value="UniProtKB-KW"/>
</dbReference>
<evidence type="ECO:0000313" key="12">
    <source>
        <dbReference type="Proteomes" id="UP001458880"/>
    </source>
</evidence>
<dbReference type="GO" id="GO:0015074">
    <property type="term" value="P:DNA integration"/>
    <property type="evidence" value="ECO:0007669"/>
    <property type="project" value="UniProtKB-KW"/>
</dbReference>
<dbReference type="Pfam" id="PF25597">
    <property type="entry name" value="SH3_retrovirus"/>
    <property type="match status" value="1"/>
</dbReference>
<keyword evidence="7" id="KW-0695">RNA-directed DNA polymerase</keyword>
<evidence type="ECO:0000259" key="10">
    <source>
        <dbReference type="PROSITE" id="PS50994"/>
    </source>
</evidence>
<organism evidence="11 12">
    <name type="scientific">Popillia japonica</name>
    <name type="common">Japanese beetle</name>
    <dbReference type="NCBI Taxonomy" id="7064"/>
    <lineage>
        <taxon>Eukaryota</taxon>
        <taxon>Metazoa</taxon>
        <taxon>Ecdysozoa</taxon>
        <taxon>Arthropoda</taxon>
        <taxon>Hexapoda</taxon>
        <taxon>Insecta</taxon>
        <taxon>Pterygota</taxon>
        <taxon>Neoptera</taxon>
        <taxon>Endopterygota</taxon>
        <taxon>Coleoptera</taxon>
        <taxon>Polyphaga</taxon>
        <taxon>Scarabaeiformia</taxon>
        <taxon>Scarabaeidae</taxon>
        <taxon>Rutelinae</taxon>
        <taxon>Popillia</taxon>
    </lineage>
</organism>
<dbReference type="GO" id="GO:0003676">
    <property type="term" value="F:nucleic acid binding"/>
    <property type="evidence" value="ECO:0007669"/>
    <property type="project" value="InterPro"/>
</dbReference>
<keyword evidence="12" id="KW-1185">Reference proteome</keyword>
<dbReference type="GO" id="GO:0003887">
    <property type="term" value="F:DNA-directed DNA polymerase activity"/>
    <property type="evidence" value="ECO:0007669"/>
    <property type="project" value="UniProtKB-KW"/>
</dbReference>
<dbReference type="InterPro" id="IPR012337">
    <property type="entry name" value="RNaseH-like_sf"/>
</dbReference>
<gene>
    <name evidence="11" type="ORF">QE152_g27360</name>
</gene>
<dbReference type="GO" id="GO:0004519">
    <property type="term" value="F:endonuclease activity"/>
    <property type="evidence" value="ECO:0007669"/>
    <property type="project" value="UniProtKB-KW"/>
</dbReference>
<dbReference type="GO" id="GO:0003964">
    <property type="term" value="F:RNA-directed DNA polymerase activity"/>
    <property type="evidence" value="ECO:0007669"/>
    <property type="project" value="UniProtKB-KW"/>
</dbReference>
<protein>
    <recommendedName>
        <fullName evidence="10">Integrase catalytic domain-containing protein</fullName>
    </recommendedName>
</protein>
<keyword evidence="4" id="KW-0378">Hydrolase</keyword>
<dbReference type="Proteomes" id="UP001458880">
    <property type="component" value="Unassembled WGS sequence"/>
</dbReference>
<evidence type="ECO:0000313" key="11">
    <source>
        <dbReference type="EMBL" id="KAK9708201.1"/>
    </source>
</evidence>
<dbReference type="PROSITE" id="PS50994">
    <property type="entry name" value="INTEGRASE"/>
    <property type="match status" value="1"/>
</dbReference>
<keyword evidence="9" id="KW-0233">DNA recombination</keyword>
<dbReference type="PANTHER" id="PTHR42648">
    <property type="entry name" value="TRANSPOSASE, PUTATIVE-RELATED"/>
    <property type="match status" value="1"/>
</dbReference>
<evidence type="ECO:0000256" key="6">
    <source>
        <dbReference type="ARBA" id="ARBA00022908"/>
    </source>
</evidence>
<proteinExistence type="predicted"/>
<keyword evidence="8" id="KW-0808">Transferase</keyword>
<comment type="caution">
    <text evidence="11">The sequence shown here is derived from an EMBL/GenBank/DDBJ whole genome shotgun (WGS) entry which is preliminary data.</text>
</comment>
<evidence type="ECO:0000256" key="8">
    <source>
        <dbReference type="ARBA" id="ARBA00022932"/>
    </source>
</evidence>
<sequence>MAENITGIKIKTIRTDNGLEFVNEGITKICEEKGICHQRTCVYTPEQNGRAERENRTIVESIRTLLHSSDLDKAFWAEAANRVVFTINRARSSPQKDKTPFQVWYKKDCNMQIFREFGRRVSVHVPKKKRLKLGAKNEIGIFVGYSEEIKGYRVFFPHKTKVEIHRDVIFIHENQRIEENQIENRQSEKTIILNLENETNEKEENIEGSDHEEEIMNVNEPQQEIEISEEENVMSRPGKRGIKKPAGMKHFDVSADSASMCVYSVNEEPMTYEEAVSGANSTQWRDAMEKELSVLRENDTWCEVPWPVNEKVIDKSANIAKVGDAPNILVESISTINTYADTYENDVDESEIVTGQMFGTLDLLNNNEKIDQEDSVDVEERVVEQHIQELEWYGLENLAGIIEFRLQKKENLGYIPDTSDMSNSWVNHLSEGGLLKPNEDFLTKLNNVANNFLPKLCANKQIQEILNNS</sequence>
<keyword evidence="1" id="KW-0540">Nuclease</keyword>
<dbReference type="InterPro" id="IPR036397">
    <property type="entry name" value="RNaseH_sf"/>
</dbReference>
<keyword evidence="8" id="KW-0548">Nucleotidyltransferase</keyword>
<reference evidence="11 12" key="1">
    <citation type="journal article" date="2024" name="BMC Genomics">
        <title>De novo assembly and annotation of Popillia japonica's genome with initial clues to its potential as an invasive pest.</title>
        <authorList>
            <person name="Cucini C."/>
            <person name="Boschi S."/>
            <person name="Funari R."/>
            <person name="Cardaioli E."/>
            <person name="Iannotti N."/>
            <person name="Marturano G."/>
            <person name="Paoli F."/>
            <person name="Bruttini M."/>
            <person name="Carapelli A."/>
            <person name="Frati F."/>
            <person name="Nardi F."/>
        </authorList>
    </citation>
    <scope>NUCLEOTIDE SEQUENCE [LARGE SCALE GENOMIC DNA]</scope>
    <source>
        <strain evidence="11">DMR45628</strain>
    </source>
</reference>
<evidence type="ECO:0000256" key="2">
    <source>
        <dbReference type="ARBA" id="ARBA00022723"/>
    </source>
</evidence>
<evidence type="ECO:0000256" key="5">
    <source>
        <dbReference type="ARBA" id="ARBA00022842"/>
    </source>
</evidence>
<keyword evidence="2" id="KW-0479">Metal-binding</keyword>
<dbReference type="SUPFAM" id="SSF53098">
    <property type="entry name" value="Ribonuclease H-like"/>
    <property type="match status" value="1"/>
</dbReference>
<dbReference type="InterPro" id="IPR057670">
    <property type="entry name" value="SH3_retrovirus"/>
</dbReference>
<name>A0AAW1JT80_POPJA</name>
<evidence type="ECO:0000256" key="9">
    <source>
        <dbReference type="ARBA" id="ARBA00023172"/>
    </source>
</evidence>
<keyword evidence="5" id="KW-0460">Magnesium</keyword>
<dbReference type="GO" id="GO:0016787">
    <property type="term" value="F:hydrolase activity"/>
    <property type="evidence" value="ECO:0007669"/>
    <property type="project" value="UniProtKB-KW"/>
</dbReference>
<evidence type="ECO:0000256" key="7">
    <source>
        <dbReference type="ARBA" id="ARBA00022918"/>
    </source>
</evidence>
<dbReference type="PANTHER" id="PTHR42648:SF11">
    <property type="entry name" value="TRANSPOSON TY4-P GAG-POL POLYPROTEIN"/>
    <property type="match status" value="1"/>
</dbReference>
<keyword evidence="8" id="KW-0239">DNA-directed DNA polymerase</keyword>
<accession>A0AAW1JT80</accession>
<evidence type="ECO:0000256" key="1">
    <source>
        <dbReference type="ARBA" id="ARBA00022722"/>
    </source>
</evidence>
<evidence type="ECO:0000256" key="3">
    <source>
        <dbReference type="ARBA" id="ARBA00022759"/>
    </source>
</evidence>
<evidence type="ECO:0000256" key="4">
    <source>
        <dbReference type="ARBA" id="ARBA00022801"/>
    </source>
</evidence>
<keyword evidence="3" id="KW-0255">Endonuclease</keyword>
<feature type="domain" description="Integrase catalytic" evidence="10">
    <location>
        <begin position="1"/>
        <end position="108"/>
    </location>
</feature>
<dbReference type="EMBL" id="JASPKY010000334">
    <property type="protein sequence ID" value="KAK9708201.1"/>
    <property type="molecule type" value="Genomic_DNA"/>
</dbReference>